<comment type="subcellular location">
    <subcellularLocation>
        <location evidence="1">Nucleus</location>
    </subcellularLocation>
</comment>
<dbReference type="InterPro" id="IPR006600">
    <property type="entry name" value="HTH_CenpB_DNA-bd_dom"/>
</dbReference>
<dbReference type="InterPro" id="IPR009057">
    <property type="entry name" value="Homeodomain-like_sf"/>
</dbReference>
<dbReference type="PANTHER" id="PTHR19303:SF16">
    <property type="entry name" value="JERKY PROTEIN HOMOLOG-LIKE"/>
    <property type="match status" value="1"/>
</dbReference>
<evidence type="ECO:0000256" key="2">
    <source>
        <dbReference type="ARBA" id="ARBA00023125"/>
    </source>
</evidence>
<keyword evidence="5" id="KW-1185">Reference proteome</keyword>
<accession>A0ABQ8SSU4</accession>
<evidence type="ECO:0000256" key="1">
    <source>
        <dbReference type="ARBA" id="ARBA00004123"/>
    </source>
</evidence>
<protein>
    <recommendedName>
        <fullName evidence="3">HTH CENPB-type domain-containing protein</fullName>
    </recommendedName>
</protein>
<proteinExistence type="predicted"/>
<dbReference type="InterPro" id="IPR050863">
    <property type="entry name" value="CenT-Element_Derived"/>
</dbReference>
<dbReference type="EMBL" id="JAJSOF020000021">
    <property type="protein sequence ID" value="KAJ4437259.1"/>
    <property type="molecule type" value="Genomic_DNA"/>
</dbReference>
<feature type="domain" description="HTH CENPB-type" evidence="3">
    <location>
        <begin position="1"/>
        <end position="69"/>
    </location>
</feature>
<dbReference type="SMART" id="SM00674">
    <property type="entry name" value="CENPB"/>
    <property type="match status" value="1"/>
</dbReference>
<gene>
    <name evidence="4" type="ORF">ANN_17394</name>
</gene>
<organism evidence="4 5">
    <name type="scientific">Periplaneta americana</name>
    <name type="common">American cockroach</name>
    <name type="synonym">Blatta americana</name>
    <dbReference type="NCBI Taxonomy" id="6978"/>
    <lineage>
        <taxon>Eukaryota</taxon>
        <taxon>Metazoa</taxon>
        <taxon>Ecdysozoa</taxon>
        <taxon>Arthropoda</taxon>
        <taxon>Hexapoda</taxon>
        <taxon>Insecta</taxon>
        <taxon>Pterygota</taxon>
        <taxon>Neoptera</taxon>
        <taxon>Polyneoptera</taxon>
        <taxon>Dictyoptera</taxon>
        <taxon>Blattodea</taxon>
        <taxon>Blattoidea</taxon>
        <taxon>Blattidae</taxon>
        <taxon>Blattinae</taxon>
        <taxon>Periplaneta</taxon>
    </lineage>
</organism>
<reference evidence="4 5" key="1">
    <citation type="journal article" date="2022" name="Allergy">
        <title>Genome assembly and annotation of Periplaneta americana reveal a comprehensive cockroach allergen profile.</title>
        <authorList>
            <person name="Wang L."/>
            <person name="Xiong Q."/>
            <person name="Saelim N."/>
            <person name="Wang L."/>
            <person name="Nong W."/>
            <person name="Wan A.T."/>
            <person name="Shi M."/>
            <person name="Liu X."/>
            <person name="Cao Q."/>
            <person name="Hui J.H.L."/>
            <person name="Sookrung N."/>
            <person name="Leung T.F."/>
            <person name="Tungtrongchitr A."/>
            <person name="Tsui S.K.W."/>
        </authorList>
    </citation>
    <scope>NUCLEOTIDE SEQUENCE [LARGE SCALE GENOMIC DNA]</scope>
    <source>
        <strain evidence="4">PWHHKU_190912</strain>
    </source>
</reference>
<evidence type="ECO:0000313" key="5">
    <source>
        <dbReference type="Proteomes" id="UP001148838"/>
    </source>
</evidence>
<evidence type="ECO:0000313" key="4">
    <source>
        <dbReference type="EMBL" id="KAJ4437259.1"/>
    </source>
</evidence>
<dbReference type="SUPFAM" id="SSF46689">
    <property type="entry name" value="Homeodomain-like"/>
    <property type="match status" value="1"/>
</dbReference>
<dbReference type="Gene3D" id="1.10.10.60">
    <property type="entry name" value="Homeodomain-like"/>
    <property type="match status" value="1"/>
</dbReference>
<keyword evidence="2" id="KW-0238">DNA-binding</keyword>
<comment type="caution">
    <text evidence="4">The sequence shown here is derived from an EMBL/GenBank/DDBJ whole genome shotgun (WGS) entry which is preliminary data.</text>
</comment>
<dbReference type="Pfam" id="PF03221">
    <property type="entry name" value="HTH_Tnp_Tc5"/>
    <property type="match status" value="1"/>
</dbReference>
<dbReference type="PROSITE" id="PS51253">
    <property type="entry name" value="HTH_CENPB"/>
    <property type="match status" value="1"/>
</dbReference>
<dbReference type="PANTHER" id="PTHR19303">
    <property type="entry name" value="TRANSPOSON"/>
    <property type="match status" value="1"/>
</dbReference>
<name>A0ABQ8SSU4_PERAM</name>
<sequence>MKLPDNNKLENETFEWFKQKGSEGIPVSLEILSVQACEINNKLGVDTTFKASSGWLRNFKARPGIRQISIQGEQRRADTSLVSQFVEDLHHEILCRQLSNLRYTIVMKRGLIEKHFPTNL</sequence>
<evidence type="ECO:0000259" key="3">
    <source>
        <dbReference type="PROSITE" id="PS51253"/>
    </source>
</evidence>
<dbReference type="Proteomes" id="UP001148838">
    <property type="component" value="Unassembled WGS sequence"/>
</dbReference>